<evidence type="ECO:0000313" key="3">
    <source>
        <dbReference type="Proteomes" id="UP000823388"/>
    </source>
</evidence>
<proteinExistence type="predicted"/>
<organism evidence="2 3">
    <name type="scientific">Panicum virgatum</name>
    <name type="common">Blackwell switchgrass</name>
    <dbReference type="NCBI Taxonomy" id="38727"/>
    <lineage>
        <taxon>Eukaryota</taxon>
        <taxon>Viridiplantae</taxon>
        <taxon>Streptophyta</taxon>
        <taxon>Embryophyta</taxon>
        <taxon>Tracheophyta</taxon>
        <taxon>Spermatophyta</taxon>
        <taxon>Magnoliopsida</taxon>
        <taxon>Liliopsida</taxon>
        <taxon>Poales</taxon>
        <taxon>Poaceae</taxon>
        <taxon>PACMAD clade</taxon>
        <taxon>Panicoideae</taxon>
        <taxon>Panicodae</taxon>
        <taxon>Paniceae</taxon>
        <taxon>Panicinae</taxon>
        <taxon>Panicum</taxon>
        <taxon>Panicum sect. Hiantes</taxon>
    </lineage>
</organism>
<feature type="compositionally biased region" description="Polar residues" evidence="1">
    <location>
        <begin position="108"/>
        <end position="118"/>
    </location>
</feature>
<feature type="region of interest" description="Disordered" evidence="1">
    <location>
        <begin position="69"/>
        <end position="118"/>
    </location>
</feature>
<accession>A0A8T0TU23</accession>
<protein>
    <submittedName>
        <fullName evidence="2">Uncharacterized protein</fullName>
    </submittedName>
</protein>
<gene>
    <name evidence="2" type="ORF">PVAP13_4KG265110</name>
</gene>
<name>A0A8T0TU23_PANVG</name>
<sequence length="118" mass="12863">MASPRTVAAGGRRLPSPIPPLSSSCWGSPRSRAPVAPFTIASSRLEVVSNVAMRVELCSGAVGLWRRPCCRPSRPRNSRPRSPLRAGPATRSRVHQRRRSARCSRKSPVSSQDTPLPR</sequence>
<dbReference type="PROSITE" id="PS51257">
    <property type="entry name" value="PROKAR_LIPOPROTEIN"/>
    <property type="match status" value="1"/>
</dbReference>
<dbReference type="EMBL" id="CM029043">
    <property type="protein sequence ID" value="KAG2612244.1"/>
    <property type="molecule type" value="Genomic_DNA"/>
</dbReference>
<feature type="compositionally biased region" description="Basic residues" evidence="1">
    <location>
        <begin position="92"/>
        <end position="105"/>
    </location>
</feature>
<evidence type="ECO:0000313" key="2">
    <source>
        <dbReference type="EMBL" id="KAG2612244.1"/>
    </source>
</evidence>
<evidence type="ECO:0000256" key="1">
    <source>
        <dbReference type="SAM" id="MobiDB-lite"/>
    </source>
</evidence>
<feature type="region of interest" description="Disordered" evidence="1">
    <location>
        <begin position="1"/>
        <end position="31"/>
    </location>
</feature>
<dbReference type="AlphaFoldDB" id="A0A8T0TU23"/>
<dbReference type="Proteomes" id="UP000823388">
    <property type="component" value="Chromosome 4K"/>
</dbReference>
<keyword evidence="3" id="KW-1185">Reference proteome</keyword>
<comment type="caution">
    <text evidence="2">The sequence shown here is derived from an EMBL/GenBank/DDBJ whole genome shotgun (WGS) entry which is preliminary data.</text>
</comment>
<reference evidence="2" key="1">
    <citation type="submission" date="2020-05" db="EMBL/GenBank/DDBJ databases">
        <title>WGS assembly of Panicum virgatum.</title>
        <authorList>
            <person name="Lovell J.T."/>
            <person name="Jenkins J."/>
            <person name="Shu S."/>
            <person name="Juenger T.E."/>
            <person name="Schmutz J."/>
        </authorList>
    </citation>
    <scope>NUCLEOTIDE SEQUENCE</scope>
    <source>
        <strain evidence="2">AP13</strain>
    </source>
</reference>